<proteinExistence type="predicted"/>
<sequence length="138" mass="13973">MSSEGRAPRPTPGHGPELFSTPSLLALAVVAFVVELALFGGAGAIAHHAVGGGLVGWVAAVVAVAAVLILWGLFMAPKGRFRLQPGARVVVAALLCLATAYGLVDAGWSAWGWFVGIAGIAVVAAQLVLPTAERPDGR</sequence>
<comment type="caution">
    <text evidence="2">The sequence shown here is derived from an EMBL/GenBank/DDBJ whole genome shotgun (WGS) entry which is preliminary data.</text>
</comment>
<evidence type="ECO:0008006" key="4">
    <source>
        <dbReference type="Google" id="ProtNLM"/>
    </source>
</evidence>
<feature type="transmembrane region" description="Helical" evidence="1">
    <location>
        <begin position="24"/>
        <end position="48"/>
    </location>
</feature>
<name>A0ABP8K967_9MICO</name>
<feature type="transmembrane region" description="Helical" evidence="1">
    <location>
        <begin position="110"/>
        <end position="129"/>
    </location>
</feature>
<dbReference type="InterPro" id="IPR021214">
    <property type="entry name" value="DUF2568"/>
</dbReference>
<dbReference type="EMBL" id="BAABFX010000047">
    <property type="protein sequence ID" value="GAA4402459.1"/>
    <property type="molecule type" value="Genomic_DNA"/>
</dbReference>
<protein>
    <recommendedName>
        <fullName evidence="4">DUF2568 domain-containing protein</fullName>
    </recommendedName>
</protein>
<keyword evidence="1" id="KW-0812">Transmembrane</keyword>
<organism evidence="2 3">
    <name type="scientific">Ornithinibacter aureus</name>
    <dbReference type="NCBI Taxonomy" id="622664"/>
    <lineage>
        <taxon>Bacteria</taxon>
        <taxon>Bacillati</taxon>
        <taxon>Actinomycetota</taxon>
        <taxon>Actinomycetes</taxon>
        <taxon>Micrococcales</taxon>
        <taxon>Intrasporangiaceae</taxon>
        <taxon>Ornithinibacter</taxon>
    </lineage>
</organism>
<evidence type="ECO:0000313" key="2">
    <source>
        <dbReference type="EMBL" id="GAA4402459.1"/>
    </source>
</evidence>
<feature type="transmembrane region" description="Helical" evidence="1">
    <location>
        <begin position="86"/>
        <end position="104"/>
    </location>
</feature>
<feature type="transmembrane region" description="Helical" evidence="1">
    <location>
        <begin position="54"/>
        <end position="74"/>
    </location>
</feature>
<keyword evidence="1" id="KW-0472">Membrane</keyword>
<accession>A0ABP8K967</accession>
<dbReference type="Pfam" id="PF10823">
    <property type="entry name" value="DUF2568"/>
    <property type="match status" value="1"/>
</dbReference>
<keyword evidence="3" id="KW-1185">Reference proteome</keyword>
<evidence type="ECO:0000256" key="1">
    <source>
        <dbReference type="SAM" id="Phobius"/>
    </source>
</evidence>
<gene>
    <name evidence="2" type="ORF">GCM10023153_31600</name>
</gene>
<evidence type="ECO:0000313" key="3">
    <source>
        <dbReference type="Proteomes" id="UP001500390"/>
    </source>
</evidence>
<dbReference type="Proteomes" id="UP001500390">
    <property type="component" value="Unassembled WGS sequence"/>
</dbReference>
<reference evidence="3" key="1">
    <citation type="journal article" date="2019" name="Int. J. Syst. Evol. Microbiol.">
        <title>The Global Catalogue of Microorganisms (GCM) 10K type strain sequencing project: providing services to taxonomists for standard genome sequencing and annotation.</title>
        <authorList>
            <consortium name="The Broad Institute Genomics Platform"/>
            <consortium name="The Broad Institute Genome Sequencing Center for Infectious Disease"/>
            <person name="Wu L."/>
            <person name="Ma J."/>
        </authorList>
    </citation>
    <scope>NUCLEOTIDE SEQUENCE [LARGE SCALE GENOMIC DNA]</scope>
    <source>
        <strain evidence="3">JCM 17738</strain>
    </source>
</reference>
<dbReference type="RefSeq" id="WP_159901249.1">
    <property type="nucleotide sequence ID" value="NZ_BAABFX010000047.1"/>
</dbReference>
<keyword evidence="1" id="KW-1133">Transmembrane helix</keyword>